<dbReference type="RefSeq" id="WP_307218589.1">
    <property type="nucleotide sequence ID" value="NZ_JAUSTI010000011.1"/>
</dbReference>
<dbReference type="Proteomes" id="UP001233836">
    <property type="component" value="Unassembled WGS sequence"/>
</dbReference>
<dbReference type="InterPro" id="IPR011234">
    <property type="entry name" value="Fumarylacetoacetase-like_C"/>
</dbReference>
<feature type="domain" description="Fumarylacetoacetase-like C-terminal" evidence="3">
    <location>
        <begin position="86"/>
        <end position="284"/>
    </location>
</feature>
<dbReference type="Gene3D" id="3.90.850.10">
    <property type="entry name" value="Fumarylacetoacetase-like, C-terminal domain"/>
    <property type="match status" value="1"/>
</dbReference>
<accession>A0ABT9WHH3</accession>
<reference evidence="4 5" key="1">
    <citation type="submission" date="2023-07" db="EMBL/GenBank/DDBJ databases">
        <title>Sorghum-associated microbial communities from plants grown in Nebraska, USA.</title>
        <authorList>
            <person name="Schachtman D."/>
        </authorList>
    </citation>
    <scope>NUCLEOTIDE SEQUENCE [LARGE SCALE GENOMIC DNA]</scope>
    <source>
        <strain evidence="4 5">DS1314</strain>
    </source>
</reference>
<keyword evidence="5" id="KW-1185">Reference proteome</keyword>
<evidence type="ECO:0000259" key="3">
    <source>
        <dbReference type="Pfam" id="PF01557"/>
    </source>
</evidence>
<comment type="similarity">
    <text evidence="1">Belongs to the FAH family.</text>
</comment>
<evidence type="ECO:0000256" key="1">
    <source>
        <dbReference type="ARBA" id="ARBA00010211"/>
    </source>
</evidence>
<protein>
    <submittedName>
        <fullName evidence="4">2-keto-4-pentenoate hydratase/2-oxohepta-3-ene-1,7-dioic acid hydratase in catechol pathway</fullName>
    </submittedName>
</protein>
<proteinExistence type="inferred from homology"/>
<comment type="caution">
    <text evidence="4">The sequence shown here is derived from an EMBL/GenBank/DDBJ whole genome shotgun (WGS) entry which is preliminary data.</text>
</comment>
<dbReference type="InterPro" id="IPR036663">
    <property type="entry name" value="Fumarylacetoacetase_C_sf"/>
</dbReference>
<organism evidence="4 5">
    <name type="scientific">Paenibacillus tundrae</name>
    <dbReference type="NCBI Taxonomy" id="528187"/>
    <lineage>
        <taxon>Bacteria</taxon>
        <taxon>Bacillati</taxon>
        <taxon>Bacillota</taxon>
        <taxon>Bacilli</taxon>
        <taxon>Bacillales</taxon>
        <taxon>Paenibacillaceae</taxon>
        <taxon>Paenibacillus</taxon>
    </lineage>
</organism>
<dbReference type="EMBL" id="JAUSTI010000011">
    <property type="protein sequence ID" value="MDQ0172442.1"/>
    <property type="molecule type" value="Genomic_DNA"/>
</dbReference>
<evidence type="ECO:0000313" key="4">
    <source>
        <dbReference type="EMBL" id="MDQ0172442.1"/>
    </source>
</evidence>
<keyword evidence="2" id="KW-0479">Metal-binding</keyword>
<name>A0ABT9WHH3_9BACL</name>
<gene>
    <name evidence="4" type="ORF">J2T19_003931</name>
</gene>
<sequence>MKLVTIELQGQEQAAFLTDRGVIPLTWLNEDQNSDWHTNLFTLLQNQQLKTLQDWYVSGGQETLAALPALPGHDVSYRVLYRQPGKMIGVGMNYLAKAIELSGRPPEDEPVIFLKPDTSLIGPGEAIQLPDGAGQVTAEAELAIVIGQTCRNVSEDDAMNYVAGYTTSLDMTAKEIHARNPRFMQRAKSFDTFLSLGSCLSTPDEYVDLPNLKVETVLNGEVMHHNTVNRMIFSPSYLISFLSRMMTLHPGDIILTGTPGSVVIEAGDEVECRIAELKTLSNPVENGISFY</sequence>
<evidence type="ECO:0000256" key="2">
    <source>
        <dbReference type="ARBA" id="ARBA00022723"/>
    </source>
</evidence>
<evidence type="ECO:0000313" key="5">
    <source>
        <dbReference type="Proteomes" id="UP001233836"/>
    </source>
</evidence>
<dbReference type="PANTHER" id="PTHR11820:SF7">
    <property type="entry name" value="ACYLPYRUVASE FAHD1, MITOCHONDRIAL"/>
    <property type="match status" value="1"/>
</dbReference>
<dbReference type="Pfam" id="PF01557">
    <property type="entry name" value="FAA_hydrolase"/>
    <property type="match status" value="1"/>
</dbReference>
<dbReference type="PANTHER" id="PTHR11820">
    <property type="entry name" value="ACYLPYRUVASE"/>
    <property type="match status" value="1"/>
</dbReference>
<dbReference type="SUPFAM" id="SSF56529">
    <property type="entry name" value="FAH"/>
    <property type="match status" value="1"/>
</dbReference>